<accession>A0A060NHB2</accession>
<sequence length="255" mass="27768">MALMTTPHPSQNHLLAALPAAEFEPLLAHLERVELAVGDTLYQPGGQLRHAYFPTSAIVSLHYVTASGASAESAGVGNEGVVGISLFMGGDTTSSSAVVQTAGQAYRMASATLQQEFKRAGLFQRLLLRYTQALMTQMAQTTVCTRHHSVEQQLCRWLLLTLDRLPSNQLVMTQELIAHMLGVRREGITEAAGRLQSAGVISYRRGHIAVQDRAGLETRACECYAVVRSELERLLCDVRYRQDGNEAPTDAASSK</sequence>
<dbReference type="InterPro" id="IPR018490">
    <property type="entry name" value="cNMP-bd_dom_sf"/>
</dbReference>
<dbReference type="InterPro" id="IPR000595">
    <property type="entry name" value="cNMP-bd_dom"/>
</dbReference>
<keyword evidence="1" id="KW-0805">Transcription regulation</keyword>
<dbReference type="PANTHER" id="PTHR24567">
    <property type="entry name" value="CRP FAMILY TRANSCRIPTIONAL REGULATORY PROTEIN"/>
    <property type="match status" value="1"/>
</dbReference>
<dbReference type="Gene3D" id="2.60.120.10">
    <property type="entry name" value="Jelly Rolls"/>
    <property type="match status" value="1"/>
</dbReference>
<reference evidence="5 6" key="1">
    <citation type="journal article" date="2014" name="Nat. Commun.">
        <title>Physiological and genomic features of highly alkaliphilic hydrogen-utilizing Betaproteobacteria from a continental serpentinizing site.</title>
        <authorList>
            <person name="Suzuki S."/>
            <person name="Kuenen J.G."/>
            <person name="Schipper K."/>
            <person name="van der Velde S."/>
            <person name="Ishii S."/>
            <person name="Wu A."/>
            <person name="Sorokin D.Y."/>
            <person name="Tenney A."/>
            <person name="Meng X.Y."/>
            <person name="Morrill P.L."/>
            <person name="Kamagata Y."/>
            <person name="Muyzer G."/>
            <person name="Nealson K.H."/>
        </authorList>
    </citation>
    <scope>NUCLEOTIDE SEQUENCE [LARGE SCALE GENOMIC DNA]</scope>
    <source>
        <strain evidence="5 6">A1</strain>
    </source>
</reference>
<dbReference type="SUPFAM" id="SSF51206">
    <property type="entry name" value="cAMP-binding domain-like"/>
    <property type="match status" value="1"/>
</dbReference>
<dbReference type="Pfam" id="PF00027">
    <property type="entry name" value="cNMP_binding"/>
    <property type="match status" value="1"/>
</dbReference>
<gene>
    <name evidence="5" type="ORF">SRAA_1412</name>
</gene>
<keyword evidence="3" id="KW-0804">Transcription</keyword>
<dbReference type="EMBL" id="AP014568">
    <property type="protein sequence ID" value="BAO81266.1"/>
    <property type="molecule type" value="Genomic_DNA"/>
</dbReference>
<dbReference type="PROSITE" id="PS51063">
    <property type="entry name" value="HTH_CRP_2"/>
    <property type="match status" value="1"/>
</dbReference>
<protein>
    <submittedName>
        <fullName evidence="5">cAMP-binding protein-catabolite gene activator and regulatory subunit of cAMP-dependent protein kinase</fullName>
    </submittedName>
</protein>
<dbReference type="InterPro" id="IPR036388">
    <property type="entry name" value="WH-like_DNA-bd_sf"/>
</dbReference>
<dbReference type="GO" id="GO:0005829">
    <property type="term" value="C:cytosol"/>
    <property type="evidence" value="ECO:0007669"/>
    <property type="project" value="TreeGrafter"/>
</dbReference>
<dbReference type="HOGENOM" id="CLU_077340_0_0_4"/>
<proteinExistence type="predicted"/>
<evidence type="ECO:0000256" key="3">
    <source>
        <dbReference type="ARBA" id="ARBA00023163"/>
    </source>
</evidence>
<evidence type="ECO:0000259" key="4">
    <source>
        <dbReference type="PROSITE" id="PS51063"/>
    </source>
</evidence>
<dbReference type="PANTHER" id="PTHR24567:SF74">
    <property type="entry name" value="HTH-TYPE TRANSCRIPTIONAL REGULATOR ARCR"/>
    <property type="match status" value="1"/>
</dbReference>
<dbReference type="STRING" id="1458425.SRAA_1412"/>
<dbReference type="SMART" id="SM00419">
    <property type="entry name" value="HTH_CRP"/>
    <property type="match status" value="1"/>
</dbReference>
<keyword evidence="6" id="KW-1185">Reference proteome</keyword>
<dbReference type="KEGG" id="cbaa:SRAA_1412"/>
<dbReference type="Gene3D" id="1.10.10.10">
    <property type="entry name" value="Winged helix-like DNA-binding domain superfamily/Winged helix DNA-binding domain"/>
    <property type="match status" value="1"/>
</dbReference>
<name>A0A060NHB2_9BURK</name>
<evidence type="ECO:0000313" key="6">
    <source>
        <dbReference type="Proteomes" id="UP000067461"/>
    </source>
</evidence>
<evidence type="ECO:0000256" key="1">
    <source>
        <dbReference type="ARBA" id="ARBA00023015"/>
    </source>
</evidence>
<dbReference type="InterPro" id="IPR036390">
    <property type="entry name" value="WH_DNA-bd_sf"/>
</dbReference>
<organism evidence="5 6">
    <name type="scientific">Serpentinimonas raichei</name>
    <dbReference type="NCBI Taxonomy" id="1458425"/>
    <lineage>
        <taxon>Bacteria</taxon>
        <taxon>Pseudomonadati</taxon>
        <taxon>Pseudomonadota</taxon>
        <taxon>Betaproteobacteria</taxon>
        <taxon>Burkholderiales</taxon>
        <taxon>Comamonadaceae</taxon>
        <taxon>Serpentinimonas</taxon>
    </lineage>
</organism>
<dbReference type="InterPro" id="IPR012318">
    <property type="entry name" value="HTH_CRP"/>
</dbReference>
<dbReference type="SMART" id="SM00100">
    <property type="entry name" value="cNMP"/>
    <property type="match status" value="1"/>
</dbReference>
<dbReference type="InterPro" id="IPR014710">
    <property type="entry name" value="RmlC-like_jellyroll"/>
</dbReference>
<evidence type="ECO:0000313" key="5">
    <source>
        <dbReference type="EMBL" id="BAO81266.1"/>
    </source>
</evidence>
<dbReference type="InterPro" id="IPR050397">
    <property type="entry name" value="Env_Response_Regulators"/>
</dbReference>
<dbReference type="Pfam" id="PF13545">
    <property type="entry name" value="HTH_Crp_2"/>
    <property type="match status" value="1"/>
</dbReference>
<dbReference type="SUPFAM" id="SSF46785">
    <property type="entry name" value="Winged helix' DNA-binding domain"/>
    <property type="match status" value="1"/>
</dbReference>
<feature type="domain" description="HTH crp-type" evidence="4">
    <location>
        <begin position="148"/>
        <end position="214"/>
    </location>
</feature>
<dbReference type="GO" id="GO:0003677">
    <property type="term" value="F:DNA binding"/>
    <property type="evidence" value="ECO:0007669"/>
    <property type="project" value="UniProtKB-KW"/>
</dbReference>
<keyword evidence="2" id="KW-0238">DNA-binding</keyword>
<dbReference type="GO" id="GO:0003700">
    <property type="term" value="F:DNA-binding transcription factor activity"/>
    <property type="evidence" value="ECO:0007669"/>
    <property type="project" value="TreeGrafter"/>
</dbReference>
<dbReference type="AlphaFoldDB" id="A0A060NHB2"/>
<evidence type="ECO:0000256" key="2">
    <source>
        <dbReference type="ARBA" id="ARBA00023125"/>
    </source>
</evidence>
<dbReference type="Proteomes" id="UP000067461">
    <property type="component" value="Chromosome"/>
</dbReference>